<dbReference type="Gene3D" id="3.90.550.10">
    <property type="entry name" value="Spore Coat Polysaccharide Biosynthesis Protein SpsA, Chain A"/>
    <property type="match status" value="1"/>
</dbReference>
<dbReference type="Pfam" id="PF00535">
    <property type="entry name" value="Glycos_transf_2"/>
    <property type="match status" value="1"/>
</dbReference>
<feature type="domain" description="Glycosyltransferase 2-like" evidence="1">
    <location>
        <begin position="6"/>
        <end position="157"/>
    </location>
</feature>
<dbReference type="EMBL" id="JBHLWI010000006">
    <property type="protein sequence ID" value="MFC0261651.1"/>
    <property type="molecule type" value="Genomic_DNA"/>
</dbReference>
<evidence type="ECO:0000313" key="2">
    <source>
        <dbReference type="EMBL" id="MFC0261651.1"/>
    </source>
</evidence>
<keyword evidence="3" id="KW-1185">Reference proteome</keyword>
<dbReference type="GO" id="GO:0016757">
    <property type="term" value="F:glycosyltransferase activity"/>
    <property type="evidence" value="ECO:0007669"/>
    <property type="project" value="UniProtKB-KW"/>
</dbReference>
<dbReference type="EC" id="2.4.-.-" evidence="2"/>
<evidence type="ECO:0000259" key="1">
    <source>
        <dbReference type="Pfam" id="PF00535"/>
    </source>
</evidence>
<keyword evidence="2" id="KW-0328">Glycosyltransferase</keyword>
<dbReference type="CDD" id="cd00761">
    <property type="entry name" value="Glyco_tranf_GTA_type"/>
    <property type="match status" value="1"/>
</dbReference>
<sequence>MHQAIVITPVKDSLKTTLQCAEAIQLSDIPVRHIIFNDFSTEETKKGLEEYKNKWNYELIHLENITQKPSPNYDLVLQYGQKVAMETNLPLMVVESDVIVNKDTLSGMLNFYKKNKKIGMIGAVTVDKGGAVNYPYLKFAEEKADILNTKRSLSFCCTMFSNEFLSSYDFHQLRKDKDWYDTSISKKALELGFENYLLKNLPVLHLPHSSRPWKFLKYKNPVLYYLKKFFGGKDKI</sequence>
<gene>
    <name evidence="2" type="ORF">ACFFIP_03085</name>
</gene>
<evidence type="ECO:0000313" key="3">
    <source>
        <dbReference type="Proteomes" id="UP001589797"/>
    </source>
</evidence>
<organism evidence="2 3">
    <name type="scientific">Fontibacter flavus</name>
    <dbReference type="NCBI Taxonomy" id="654838"/>
    <lineage>
        <taxon>Bacteria</taxon>
        <taxon>Pseudomonadati</taxon>
        <taxon>Bacteroidota</taxon>
        <taxon>Cytophagia</taxon>
        <taxon>Cytophagales</taxon>
        <taxon>Cyclobacteriaceae</taxon>
        <taxon>Fontibacter</taxon>
    </lineage>
</organism>
<dbReference type="SUPFAM" id="SSF53448">
    <property type="entry name" value="Nucleotide-diphospho-sugar transferases"/>
    <property type="match status" value="1"/>
</dbReference>
<accession>A0ABV6FP60</accession>
<dbReference type="InterPro" id="IPR029044">
    <property type="entry name" value="Nucleotide-diphossugar_trans"/>
</dbReference>
<dbReference type="Proteomes" id="UP001589797">
    <property type="component" value="Unassembled WGS sequence"/>
</dbReference>
<dbReference type="RefSeq" id="WP_382386097.1">
    <property type="nucleotide sequence ID" value="NZ_JBHLWI010000006.1"/>
</dbReference>
<reference evidence="2 3" key="1">
    <citation type="submission" date="2024-09" db="EMBL/GenBank/DDBJ databases">
        <authorList>
            <person name="Sun Q."/>
            <person name="Mori K."/>
        </authorList>
    </citation>
    <scope>NUCLEOTIDE SEQUENCE [LARGE SCALE GENOMIC DNA]</scope>
    <source>
        <strain evidence="2 3">CCM 7650</strain>
    </source>
</reference>
<comment type="caution">
    <text evidence="2">The sequence shown here is derived from an EMBL/GenBank/DDBJ whole genome shotgun (WGS) entry which is preliminary data.</text>
</comment>
<dbReference type="InterPro" id="IPR001173">
    <property type="entry name" value="Glyco_trans_2-like"/>
</dbReference>
<name>A0ABV6FP60_9BACT</name>
<proteinExistence type="predicted"/>
<protein>
    <submittedName>
        <fullName evidence="2">Glycosyltransferase</fullName>
        <ecNumber evidence="2">2.4.-.-</ecNumber>
    </submittedName>
</protein>
<keyword evidence="2" id="KW-0808">Transferase</keyword>